<reference evidence="5 6" key="1">
    <citation type="submission" date="2024-02" db="EMBL/GenBank/DDBJ databases">
        <authorList>
            <person name="Chen Y."/>
            <person name="Shah S."/>
            <person name="Dougan E. K."/>
            <person name="Thang M."/>
            <person name="Chan C."/>
        </authorList>
    </citation>
    <scope>NUCLEOTIDE SEQUENCE [LARGE SCALE GENOMIC DNA]</scope>
</reference>
<proteinExistence type="predicted"/>
<organism evidence="5 6">
    <name type="scientific">Durusdinium trenchii</name>
    <dbReference type="NCBI Taxonomy" id="1381693"/>
    <lineage>
        <taxon>Eukaryota</taxon>
        <taxon>Sar</taxon>
        <taxon>Alveolata</taxon>
        <taxon>Dinophyceae</taxon>
        <taxon>Suessiales</taxon>
        <taxon>Symbiodiniaceae</taxon>
        <taxon>Durusdinium</taxon>
    </lineage>
</organism>
<keyword evidence="6" id="KW-1185">Reference proteome</keyword>
<keyword evidence="2 3" id="KW-0040">ANK repeat</keyword>
<dbReference type="Proteomes" id="UP001642464">
    <property type="component" value="Unassembled WGS sequence"/>
</dbReference>
<keyword evidence="1" id="KW-0677">Repeat</keyword>
<name>A0ABP0HIK6_9DINO</name>
<evidence type="ECO:0000256" key="2">
    <source>
        <dbReference type="ARBA" id="ARBA00023043"/>
    </source>
</evidence>
<dbReference type="SUPFAM" id="SSF48403">
    <property type="entry name" value="Ankyrin repeat"/>
    <property type="match status" value="1"/>
</dbReference>
<dbReference type="InterPro" id="IPR002110">
    <property type="entry name" value="Ankyrin_rpt"/>
</dbReference>
<accession>A0ABP0HIK6</accession>
<comment type="caution">
    <text evidence="5">The sequence shown here is derived from an EMBL/GenBank/DDBJ whole genome shotgun (WGS) entry which is preliminary data.</text>
</comment>
<dbReference type="PROSITE" id="PS50297">
    <property type="entry name" value="ANK_REP_REGION"/>
    <property type="match status" value="2"/>
</dbReference>
<dbReference type="Gene3D" id="1.25.40.20">
    <property type="entry name" value="Ankyrin repeat-containing domain"/>
    <property type="match status" value="1"/>
</dbReference>
<gene>
    <name evidence="5" type="ORF">SCF082_LOCUS2076</name>
</gene>
<evidence type="ECO:0000256" key="4">
    <source>
        <dbReference type="SAM" id="MobiDB-lite"/>
    </source>
</evidence>
<dbReference type="PANTHER" id="PTHR24171">
    <property type="entry name" value="ANKYRIN REPEAT DOMAIN-CONTAINING PROTEIN 39-RELATED"/>
    <property type="match status" value="1"/>
</dbReference>
<evidence type="ECO:0000256" key="1">
    <source>
        <dbReference type="ARBA" id="ARBA00022737"/>
    </source>
</evidence>
<dbReference type="PANTHER" id="PTHR24171:SF9">
    <property type="entry name" value="ANKYRIN REPEAT DOMAIN-CONTAINING PROTEIN 39"/>
    <property type="match status" value="1"/>
</dbReference>
<dbReference type="InterPro" id="IPR036770">
    <property type="entry name" value="Ankyrin_rpt-contain_sf"/>
</dbReference>
<dbReference type="SMART" id="SM00248">
    <property type="entry name" value="ANK"/>
    <property type="match status" value="3"/>
</dbReference>
<sequence>MGACCTLESGKAGVSKQPRPTTPKSARRKSDVQVASTTLHDAAWEGNINMVRIFLSKGHSPDLPDEEGSTPLHLASEEGHMQVVKCLLEGKATCADAADSDGNTPLLLAAKEGRDEVVEYFLTQATLMNFEHLSLGMDHAKKNRLLDGEELLRLEELNHAAHAAKQDGLGIDDPEQAVQKKDEDQDMEAAGNCIGDLQNRYSLVLGRPLAKNEPRYRKLAAFSDRSCGQTARERVSDFVRSKSRTGSWDLCGWVGLGKVPSFDHLQLQKKTGVATPSLIFGRGKPNLTFGRGKANICQIYCRCFAKDQHLRLIFLTRFPLKA</sequence>
<feature type="repeat" description="ANK" evidence="3">
    <location>
        <begin position="34"/>
        <end position="66"/>
    </location>
</feature>
<protein>
    <submittedName>
        <fullName evidence="5">Ankyrin-2 (ANK-2) (Ankyrin-B) (Brain ankyrin)</fullName>
    </submittedName>
</protein>
<dbReference type="PROSITE" id="PS50088">
    <property type="entry name" value="ANK_REPEAT"/>
    <property type="match status" value="3"/>
</dbReference>
<evidence type="ECO:0000313" key="5">
    <source>
        <dbReference type="EMBL" id="CAK8990044.1"/>
    </source>
</evidence>
<evidence type="ECO:0000313" key="6">
    <source>
        <dbReference type="Proteomes" id="UP001642464"/>
    </source>
</evidence>
<evidence type="ECO:0000256" key="3">
    <source>
        <dbReference type="PROSITE-ProRule" id="PRU00023"/>
    </source>
</evidence>
<dbReference type="Pfam" id="PF12796">
    <property type="entry name" value="Ank_2"/>
    <property type="match status" value="1"/>
</dbReference>
<feature type="region of interest" description="Disordered" evidence="4">
    <location>
        <begin position="8"/>
        <end position="31"/>
    </location>
</feature>
<dbReference type="EMBL" id="CAXAMM010001025">
    <property type="protein sequence ID" value="CAK8990044.1"/>
    <property type="molecule type" value="Genomic_DNA"/>
</dbReference>
<feature type="repeat" description="ANK" evidence="3">
    <location>
        <begin position="67"/>
        <end position="89"/>
    </location>
</feature>
<feature type="repeat" description="ANK" evidence="3">
    <location>
        <begin position="101"/>
        <end position="133"/>
    </location>
</feature>